<accession>A0A7W7RGX5</accession>
<name>A0A7W7RGX5_9ACTN</name>
<evidence type="ECO:0000313" key="1">
    <source>
        <dbReference type="EMBL" id="MBB4931791.1"/>
    </source>
</evidence>
<organism evidence="1 2">
    <name type="scientific">Lipingzhangella halophila</name>
    <dbReference type="NCBI Taxonomy" id="1783352"/>
    <lineage>
        <taxon>Bacteria</taxon>
        <taxon>Bacillati</taxon>
        <taxon>Actinomycetota</taxon>
        <taxon>Actinomycetes</taxon>
        <taxon>Streptosporangiales</taxon>
        <taxon>Nocardiopsidaceae</taxon>
        <taxon>Lipingzhangella</taxon>
    </lineage>
</organism>
<comment type="caution">
    <text evidence="1">The sequence shown here is derived from an EMBL/GenBank/DDBJ whole genome shotgun (WGS) entry which is preliminary data.</text>
</comment>
<evidence type="ECO:0000313" key="2">
    <source>
        <dbReference type="Proteomes" id="UP000523007"/>
    </source>
</evidence>
<keyword evidence="2" id="KW-1185">Reference proteome</keyword>
<protein>
    <submittedName>
        <fullName evidence="1">Uncharacterized protein</fullName>
    </submittedName>
</protein>
<gene>
    <name evidence="1" type="ORF">F4561_002611</name>
</gene>
<proteinExistence type="predicted"/>
<sequence>MTEYLIRAEGCDASNPLVMELTETEAATIRRASEALNAASHYECMPRLYIKPVAEAKPHELPDEDDE</sequence>
<reference evidence="1 2" key="1">
    <citation type="submission" date="2020-08" db="EMBL/GenBank/DDBJ databases">
        <title>Sequencing the genomes of 1000 actinobacteria strains.</title>
        <authorList>
            <person name="Klenk H.-P."/>
        </authorList>
    </citation>
    <scope>NUCLEOTIDE SEQUENCE [LARGE SCALE GENOMIC DNA]</scope>
    <source>
        <strain evidence="1 2">DSM 102030</strain>
    </source>
</reference>
<dbReference type="EMBL" id="JACHJT010000001">
    <property type="protein sequence ID" value="MBB4931791.1"/>
    <property type="molecule type" value="Genomic_DNA"/>
</dbReference>
<dbReference type="AlphaFoldDB" id="A0A7W7RGX5"/>
<dbReference type="Proteomes" id="UP000523007">
    <property type="component" value="Unassembled WGS sequence"/>
</dbReference>
<dbReference type="RefSeq" id="WP_184578513.1">
    <property type="nucleotide sequence ID" value="NZ_JACHJT010000001.1"/>
</dbReference>